<dbReference type="InterPro" id="IPR051923">
    <property type="entry name" value="Glycosyl_Hydrolase_39"/>
</dbReference>
<name>A0A841JXR1_9BACT</name>
<evidence type="ECO:0008006" key="4">
    <source>
        <dbReference type="Google" id="ProtNLM"/>
    </source>
</evidence>
<accession>A0A841JXR1</accession>
<keyword evidence="3" id="KW-1185">Reference proteome</keyword>
<comment type="caution">
    <text evidence="2">The sequence shown here is derived from an EMBL/GenBank/DDBJ whole genome shotgun (WGS) entry which is preliminary data.</text>
</comment>
<dbReference type="GO" id="GO:0004553">
    <property type="term" value="F:hydrolase activity, hydrolyzing O-glycosyl compounds"/>
    <property type="evidence" value="ECO:0007669"/>
    <property type="project" value="TreeGrafter"/>
</dbReference>
<dbReference type="AlphaFoldDB" id="A0A841JXR1"/>
<dbReference type="RefSeq" id="WP_050062135.1">
    <property type="nucleotide sequence ID" value="NZ_JACHEK010000002.1"/>
</dbReference>
<feature type="chain" id="PRO_5033029248" description="Glycoside hydrolase family 5 domain-containing protein" evidence="1">
    <location>
        <begin position="21"/>
        <end position="620"/>
    </location>
</feature>
<sequence>MVKLFSIVLLFLLGVFNSPAQTPEDSPESTSSDIVLDHFDHSKNLHHWSFSNGPEFPGSDGSLSLGRAEAGSDGPEENGRHAILTYRFTCSDRAHCGHYVAATWTAPAPIEVKPGAALTVWTRFSPDVDFTVRVQDLSGQTLQFSANGFTLEHQEGGEGQRIVIPITGHTDAHWGGANSGQLQGKIVSIAILANARYPRPAQGQMEFDDLRLISTAGSALSFDPAAALSAAPESAGELRPRLGVDIHFLSNDALLDRARAAGFSFVRMDLPWARLEKDGQYDFTPFDALMQSLEARYMGVLWLLAYGHPDHGGSSPQTPEDIATYARYAAAVVAHYRGHHVRYEIWNEPNQKKFLANSTVYPDLLRAALDAIRREDPAAQVSTGGTSGFDLPFISHMLDSGSAQKASAIAVHPYRDAAPETLPADLIALKDLVAGSTGQSLPVWETEWGYASYARADDARSDGHSDAGQRKQAILAVRECLTTWALGLPVAVWYDLRDDGQNALNQEHNFGLLHRDGSDKPAMQALQALSKVAANRRYVGLVRDVPSGLHAMRLDGPEDSVFVLWSENEASARMQFSSGQVLSFSNMFGEPMTAASNENDQKEIDLNESMGPVYARFKRQ</sequence>
<gene>
    <name evidence="2" type="ORF">HNQ77_001172</name>
</gene>
<feature type="signal peptide" evidence="1">
    <location>
        <begin position="1"/>
        <end position="20"/>
    </location>
</feature>
<reference evidence="2 3" key="1">
    <citation type="submission" date="2020-08" db="EMBL/GenBank/DDBJ databases">
        <title>Genomic Encyclopedia of Type Strains, Phase IV (KMG-IV): sequencing the most valuable type-strain genomes for metagenomic binning, comparative biology and taxonomic classification.</title>
        <authorList>
            <person name="Goeker M."/>
        </authorList>
    </citation>
    <scope>NUCLEOTIDE SEQUENCE [LARGE SCALE GENOMIC DNA]</scope>
    <source>
        <strain evidence="2 3">DSM 103733</strain>
    </source>
</reference>
<dbReference type="PANTHER" id="PTHR12631">
    <property type="entry name" value="ALPHA-L-IDURONIDASE"/>
    <property type="match status" value="1"/>
</dbReference>
<keyword evidence="1" id="KW-0732">Signal</keyword>
<dbReference type="Gene3D" id="3.20.20.80">
    <property type="entry name" value="Glycosidases"/>
    <property type="match status" value="1"/>
</dbReference>
<dbReference type="InterPro" id="IPR017853">
    <property type="entry name" value="GH"/>
</dbReference>
<dbReference type="EMBL" id="JACHEK010000002">
    <property type="protein sequence ID" value="MBB6143228.1"/>
    <property type="molecule type" value="Genomic_DNA"/>
</dbReference>
<protein>
    <recommendedName>
        <fullName evidence="4">Glycoside hydrolase family 5 domain-containing protein</fullName>
    </recommendedName>
</protein>
<evidence type="ECO:0000313" key="3">
    <source>
        <dbReference type="Proteomes" id="UP000538666"/>
    </source>
</evidence>
<organism evidence="2 3">
    <name type="scientific">Silvibacterium bohemicum</name>
    <dbReference type="NCBI Taxonomy" id="1577686"/>
    <lineage>
        <taxon>Bacteria</taxon>
        <taxon>Pseudomonadati</taxon>
        <taxon>Acidobacteriota</taxon>
        <taxon>Terriglobia</taxon>
        <taxon>Terriglobales</taxon>
        <taxon>Acidobacteriaceae</taxon>
        <taxon>Silvibacterium</taxon>
    </lineage>
</organism>
<dbReference type="SUPFAM" id="SSF51445">
    <property type="entry name" value="(Trans)glycosidases"/>
    <property type="match status" value="1"/>
</dbReference>
<dbReference type="PANTHER" id="PTHR12631:SF10">
    <property type="entry name" value="BETA-XYLOSIDASE-LIKE PROTEIN-RELATED"/>
    <property type="match status" value="1"/>
</dbReference>
<dbReference type="OrthoDB" id="9776971at2"/>
<evidence type="ECO:0000256" key="1">
    <source>
        <dbReference type="SAM" id="SignalP"/>
    </source>
</evidence>
<dbReference type="Proteomes" id="UP000538666">
    <property type="component" value="Unassembled WGS sequence"/>
</dbReference>
<evidence type="ECO:0000313" key="2">
    <source>
        <dbReference type="EMBL" id="MBB6143228.1"/>
    </source>
</evidence>
<proteinExistence type="predicted"/>